<keyword evidence="5" id="KW-1185">Reference proteome</keyword>
<comment type="similarity">
    <text evidence="1 3">Belongs to the short-chain dehydrogenases/reductases (SDR) family.</text>
</comment>
<gene>
    <name evidence="4" type="ORF">LZC95_09270</name>
</gene>
<reference evidence="4 5" key="1">
    <citation type="submission" date="2021-12" db="EMBL/GenBank/DDBJ databases">
        <title>Discovery of the Pendulisporaceae a myxobacterial family with distinct sporulation behavior and unique specialized metabolism.</title>
        <authorList>
            <person name="Garcia R."/>
            <person name="Popoff A."/>
            <person name="Bader C.D."/>
            <person name="Loehr J."/>
            <person name="Walesch S."/>
            <person name="Walt C."/>
            <person name="Boldt J."/>
            <person name="Bunk B."/>
            <person name="Haeckl F.J.F.P.J."/>
            <person name="Gunesch A.P."/>
            <person name="Birkelbach J."/>
            <person name="Nuebel U."/>
            <person name="Pietschmann T."/>
            <person name="Bach T."/>
            <person name="Mueller R."/>
        </authorList>
    </citation>
    <scope>NUCLEOTIDE SEQUENCE [LARGE SCALE GENOMIC DNA]</scope>
    <source>
        <strain evidence="4 5">MSr12523</strain>
    </source>
</reference>
<name>A0ABZ2KEE6_9BACT</name>
<dbReference type="PRINTS" id="PR00080">
    <property type="entry name" value="SDRFAMILY"/>
</dbReference>
<keyword evidence="2" id="KW-0560">Oxidoreductase</keyword>
<dbReference type="PANTHER" id="PTHR44196:SF1">
    <property type="entry name" value="DEHYDROGENASE_REDUCTASE SDR FAMILY MEMBER 7B"/>
    <property type="match status" value="1"/>
</dbReference>
<dbReference type="PANTHER" id="PTHR44196">
    <property type="entry name" value="DEHYDROGENASE/REDUCTASE SDR FAMILY MEMBER 7B"/>
    <property type="match status" value="1"/>
</dbReference>
<dbReference type="InterPro" id="IPR002347">
    <property type="entry name" value="SDR_fam"/>
</dbReference>
<protein>
    <submittedName>
        <fullName evidence="4">SDR family NAD(P)-dependent oxidoreductase</fullName>
    </submittedName>
</protein>
<dbReference type="Pfam" id="PF00106">
    <property type="entry name" value="adh_short"/>
    <property type="match status" value="1"/>
</dbReference>
<dbReference type="InterPro" id="IPR020904">
    <property type="entry name" value="Sc_DH/Rdtase_CS"/>
</dbReference>
<evidence type="ECO:0000313" key="4">
    <source>
        <dbReference type="EMBL" id="WXA97023.1"/>
    </source>
</evidence>
<evidence type="ECO:0000256" key="1">
    <source>
        <dbReference type="ARBA" id="ARBA00006484"/>
    </source>
</evidence>
<proteinExistence type="inferred from homology"/>
<dbReference type="SUPFAM" id="SSF51735">
    <property type="entry name" value="NAD(P)-binding Rossmann-fold domains"/>
    <property type="match status" value="1"/>
</dbReference>
<dbReference type="Gene3D" id="3.40.50.720">
    <property type="entry name" value="NAD(P)-binding Rossmann-like Domain"/>
    <property type="match status" value="1"/>
</dbReference>
<dbReference type="CDD" id="cd05233">
    <property type="entry name" value="SDR_c"/>
    <property type="match status" value="1"/>
</dbReference>
<sequence>MSKIDRNLSGRRVLITGAARGIGAALAKRLHARGARVSLIGLEPERLAAVAEQCGGAPNRYCNVTDSRQVEEVIEAAARELGGLDVVVANAGVAAQMAMLGGDVEVMRRTIDVNVMGAFYTLRAAGPHIAHANGYALAVASAAAAIHLPLMGAYSASKVAVEALANTLRIEMKHTGAKVGVAYLSEIDTEMTSIGFGTQAAKCLTHEAGLGALFSVAPLETAITAFERGIAERQRHIYAPRRVGFIVQFRMLAQAFVDRWPLPRLAYALDIARAENARLTTPQPGAGSAE</sequence>
<dbReference type="RefSeq" id="WP_394847639.1">
    <property type="nucleotide sequence ID" value="NZ_CP089982.1"/>
</dbReference>
<dbReference type="InterPro" id="IPR036291">
    <property type="entry name" value="NAD(P)-bd_dom_sf"/>
</dbReference>
<organism evidence="4 5">
    <name type="scientific">Pendulispora brunnea</name>
    <dbReference type="NCBI Taxonomy" id="2905690"/>
    <lineage>
        <taxon>Bacteria</taxon>
        <taxon>Pseudomonadati</taxon>
        <taxon>Myxococcota</taxon>
        <taxon>Myxococcia</taxon>
        <taxon>Myxococcales</taxon>
        <taxon>Sorangiineae</taxon>
        <taxon>Pendulisporaceae</taxon>
        <taxon>Pendulispora</taxon>
    </lineage>
</organism>
<evidence type="ECO:0000256" key="2">
    <source>
        <dbReference type="ARBA" id="ARBA00023002"/>
    </source>
</evidence>
<dbReference type="Proteomes" id="UP001379533">
    <property type="component" value="Chromosome"/>
</dbReference>
<dbReference type="EMBL" id="CP089982">
    <property type="protein sequence ID" value="WXA97023.1"/>
    <property type="molecule type" value="Genomic_DNA"/>
</dbReference>
<evidence type="ECO:0000313" key="5">
    <source>
        <dbReference type="Proteomes" id="UP001379533"/>
    </source>
</evidence>
<evidence type="ECO:0000256" key="3">
    <source>
        <dbReference type="RuleBase" id="RU000363"/>
    </source>
</evidence>
<dbReference type="PRINTS" id="PR00081">
    <property type="entry name" value="GDHRDH"/>
</dbReference>
<dbReference type="PROSITE" id="PS00061">
    <property type="entry name" value="ADH_SHORT"/>
    <property type="match status" value="1"/>
</dbReference>
<accession>A0ABZ2KEE6</accession>